<dbReference type="Pfam" id="PF00916">
    <property type="entry name" value="Sulfate_transp"/>
    <property type="match status" value="1"/>
</dbReference>
<dbReference type="PANTHER" id="PTHR11814">
    <property type="entry name" value="SULFATE TRANSPORTER"/>
    <property type="match status" value="1"/>
</dbReference>
<evidence type="ECO:0000256" key="1">
    <source>
        <dbReference type="ARBA" id="ARBA00004141"/>
    </source>
</evidence>
<proteinExistence type="predicted"/>
<dbReference type="InterPro" id="IPR018045">
    <property type="entry name" value="S04_transporter_CS"/>
</dbReference>
<evidence type="ECO:0000256" key="4">
    <source>
        <dbReference type="ARBA" id="ARBA00023136"/>
    </source>
</evidence>
<dbReference type="InterPro" id="IPR001902">
    <property type="entry name" value="SLC26A/SulP_fam"/>
</dbReference>
<organism evidence="7">
    <name type="scientific">Cacopsylla melanoneura</name>
    <dbReference type="NCBI Taxonomy" id="428564"/>
    <lineage>
        <taxon>Eukaryota</taxon>
        <taxon>Metazoa</taxon>
        <taxon>Ecdysozoa</taxon>
        <taxon>Arthropoda</taxon>
        <taxon>Hexapoda</taxon>
        <taxon>Insecta</taxon>
        <taxon>Pterygota</taxon>
        <taxon>Neoptera</taxon>
        <taxon>Paraneoptera</taxon>
        <taxon>Hemiptera</taxon>
        <taxon>Sternorrhyncha</taxon>
        <taxon>Psylloidea</taxon>
        <taxon>Psyllidae</taxon>
        <taxon>Psyllinae</taxon>
        <taxon>Cacopsylla</taxon>
    </lineage>
</organism>
<feature type="transmembrane region" description="Helical" evidence="5">
    <location>
        <begin position="178"/>
        <end position="199"/>
    </location>
</feature>
<feature type="domain" description="SLC26A/SulP transporter" evidence="6">
    <location>
        <begin position="28"/>
        <end position="409"/>
    </location>
</feature>
<feature type="transmembrane region" description="Helical" evidence="5">
    <location>
        <begin position="211"/>
        <end position="235"/>
    </location>
</feature>
<sequence>MMNLFTAQRLKQRLPILKWAPTYDSDTLLHDFIAGLTVGLTAIPQGIAYAVVAGMEPQYGLYSAFIGCFVYIVFGSSKDITIGPTAIMALMSQKYVEAHGPDFAILLSFLSGCVILFLGILHLGFLVEFISMPVTIGFTSAAAITIGSSQIKGLLGISGKTHGVIDSWTLVFNNLDKVRIGDTILGVGTVVVLVFAKWCKDNATSSSSGKVISLLGLARNAVVVIFGTALAYFFYTWGNGVVPFKLTGTVNGGMPSISLPPFSTMEHNSTLSFLDMTEVLGSSLIAVPAISILESITIAKAFAKGKTLDATQEMIALGLCNIAGSFVQSMPTAGSFTRTAVNHASGVMTPFGGFFTGTLVLLALGFLTQTFYFIPKSTLSAVIITAMFYMLEYHAIVMLWRTKKCDLIPLFTTFVFSLLLGLEFGIIIGIVVNILFILYSSARPSVGLKWMPVEDQEVLVVTPSQSLVYPAVEYFRDVIVSSCQSRDSTAPVVIDGTHIYNIDSTMAKGLKLLIEDLTVRRQSIFLWRWQESAMVTCLGFDTGMGAYFRFDNTLETVIRGPGTLKSEDRDIIDNLIDSKSNDVTVAL</sequence>
<keyword evidence="2 5" id="KW-0812">Transmembrane</keyword>
<dbReference type="AlphaFoldDB" id="A0A8D8PND2"/>
<dbReference type="GO" id="GO:0016020">
    <property type="term" value="C:membrane"/>
    <property type="evidence" value="ECO:0007669"/>
    <property type="project" value="UniProtKB-SubCell"/>
</dbReference>
<reference evidence="7" key="1">
    <citation type="submission" date="2021-05" db="EMBL/GenBank/DDBJ databases">
        <authorList>
            <person name="Alioto T."/>
            <person name="Alioto T."/>
            <person name="Gomez Garrido J."/>
        </authorList>
    </citation>
    <scope>NUCLEOTIDE SEQUENCE</scope>
</reference>
<feature type="transmembrane region" description="Helical" evidence="5">
    <location>
        <begin position="59"/>
        <end position="77"/>
    </location>
</feature>
<feature type="transmembrane region" description="Helical" evidence="5">
    <location>
        <begin position="314"/>
        <end position="331"/>
    </location>
</feature>
<dbReference type="Gene3D" id="3.30.750.24">
    <property type="entry name" value="STAS domain"/>
    <property type="match status" value="1"/>
</dbReference>
<dbReference type="EMBL" id="HBUF01010790">
    <property type="protein sequence ID" value="CAG6608241.1"/>
    <property type="molecule type" value="Transcribed_RNA"/>
</dbReference>
<protein>
    <submittedName>
        <fullName evidence="7">Sodium-independent sulfate anion transporter</fullName>
    </submittedName>
</protein>
<comment type="subcellular location">
    <subcellularLocation>
        <location evidence="1">Membrane</location>
        <topology evidence="1">Multi-pass membrane protein</topology>
    </subcellularLocation>
</comment>
<feature type="transmembrane region" description="Helical" evidence="5">
    <location>
        <begin position="279"/>
        <end position="302"/>
    </location>
</feature>
<accession>A0A8D8PND2</accession>
<evidence type="ECO:0000259" key="6">
    <source>
        <dbReference type="Pfam" id="PF00916"/>
    </source>
</evidence>
<keyword evidence="3 5" id="KW-1133">Transmembrane helix</keyword>
<feature type="transmembrane region" description="Helical" evidence="5">
    <location>
        <begin position="381"/>
        <end position="402"/>
    </location>
</feature>
<feature type="transmembrane region" description="Helical" evidence="5">
    <location>
        <begin position="103"/>
        <end position="127"/>
    </location>
</feature>
<feature type="transmembrane region" description="Helical" evidence="5">
    <location>
        <begin position="134"/>
        <end position="158"/>
    </location>
</feature>
<feature type="transmembrane region" description="Helical" evidence="5">
    <location>
        <begin position="351"/>
        <end position="374"/>
    </location>
</feature>
<evidence type="ECO:0000256" key="3">
    <source>
        <dbReference type="ARBA" id="ARBA00022989"/>
    </source>
</evidence>
<feature type="transmembrane region" description="Helical" evidence="5">
    <location>
        <begin position="32"/>
        <end position="52"/>
    </location>
</feature>
<dbReference type="PROSITE" id="PS01130">
    <property type="entry name" value="SLC26A"/>
    <property type="match status" value="1"/>
</dbReference>
<dbReference type="InterPro" id="IPR036513">
    <property type="entry name" value="STAS_dom_sf"/>
</dbReference>
<dbReference type="GO" id="GO:0008271">
    <property type="term" value="F:secondary active sulfate transmembrane transporter activity"/>
    <property type="evidence" value="ECO:0007669"/>
    <property type="project" value="InterPro"/>
</dbReference>
<keyword evidence="4 5" id="KW-0472">Membrane</keyword>
<evidence type="ECO:0000313" key="7">
    <source>
        <dbReference type="EMBL" id="CAG6608241.1"/>
    </source>
</evidence>
<dbReference type="InterPro" id="IPR011547">
    <property type="entry name" value="SLC26A/SulP_dom"/>
</dbReference>
<feature type="transmembrane region" description="Helical" evidence="5">
    <location>
        <begin position="414"/>
        <end position="439"/>
    </location>
</feature>
<name>A0A8D8PND2_9HEMI</name>
<evidence type="ECO:0000256" key="5">
    <source>
        <dbReference type="SAM" id="Phobius"/>
    </source>
</evidence>
<evidence type="ECO:0000256" key="2">
    <source>
        <dbReference type="ARBA" id="ARBA00022692"/>
    </source>
</evidence>
<dbReference type="CDD" id="cd07042">
    <property type="entry name" value="STAS_SulP_like_sulfate_transporter"/>
    <property type="match status" value="1"/>
</dbReference>